<dbReference type="InterPro" id="IPR027417">
    <property type="entry name" value="P-loop_NTPase"/>
</dbReference>
<dbReference type="Gene3D" id="3.40.50.300">
    <property type="entry name" value="P-loop containing nucleotide triphosphate hydrolases"/>
    <property type="match status" value="1"/>
</dbReference>
<dbReference type="EMBL" id="CP003630">
    <property type="protein sequence ID" value="AFZ19069.1"/>
    <property type="molecule type" value="Genomic_DNA"/>
</dbReference>
<keyword evidence="3" id="KW-0472">Membrane</keyword>
<keyword evidence="1" id="KW-0042">Antenna complex</keyword>
<dbReference type="GO" id="GO:0030089">
    <property type="term" value="C:phycobilisome"/>
    <property type="evidence" value="ECO:0007669"/>
    <property type="project" value="UniProtKB-KW"/>
</dbReference>
<keyword evidence="2" id="KW-0605">Phycobilisome</keyword>
<sequence>MLNTPRTTRKPSPFYLFPFTLLLTLLLCLPWVNAQKPANPQPQPWHINGIVAALDDSQDKVKGYAFDKLAQYKPQDLKSALKKPEDIAGKTANILKNKNVNVSVRSSAALALGNLGASAQPYIKDILNFLKDEQVNVYVRGSAAVALGNLGASAQPYIRDILNFLKDEQVNVYVRGSAAVALGNLGETAQPYHKDIADILKDKQADVYVRASAAVALGKLGKATQPYLKDILDFLKDEDVDVYFRGFAAQALGNLGKTTPSYLQDVADILKDEKVNAEVRAFVAQALGNLGEAAQPYLKDILNFLKDRNVDTGIRGFAAESLGNLGASAQLYLKDILDFLKDESVKSYVRRFAASALENLGEAAQPYLQDILNFLRDERVEADIRGSAAIALSNLGEAAQPYISDILNFLKDEQVKPSIRGNAAEAFNNLGASAQPCLKNILNFLKDENIEPSVRGSAAPILGNLGQVTQPDFKDILDFLKDEQVKPSVRSSAAESLGNLGASAQPYIKDILNVLKDEQVKPSVRSSAAEALGNLKEAATPYLKDIADIIQDEKVDAGVRSSSAQALGNLRKLQVYEVVVILNSVYEPNHQNVNFETWRFLAYFFGGGTNDVKTLLKWLGNPQSLPTQFNYEDSKKTLKVLRDAWIGSQGLERLQQDLATKIARVARRASWKPQDIPLLQNHYNNLKKGGYNQADTVHSAIHDVVIGRWLSLAQNIILIHAAFWLALIFAYPKFPHTLAVFFWNPWIRKILGVGYVGFLLTWVPYFRRQLFEPFKPSLLADAELEHFDDDAYFPESNVIIPDSKEIKALTQALPKIQGQIILEGDSGLGKSMFLRHVVANSKRIFVYLPAQKCDKGVIKAIQNKMHGQAQDAGFLKNLIYSGAIDICIDGLNEVSTDTRAKITDFVDRSFRGNIIMTTQPLEWIPPSTTKTYYLQPLESHQIDLFLVSRQPKLLKDAKIQGKYYKNACIRYLANALNLQQPPEELEAAQRILSNPMDLTLVALMLSQGNTPDLFRLQEQQYNQMAEEFWYKWKYEFPLERFSQAVYQMRLNDENTLPAGQFPQELQALADKKYKMVVRRQSWDREGKAQKEWYFRHDKIMDFFLMQNFLGESTEAETRLIDHMGDPRFRGVYTKSGLTLPFLKRTTEAQSSHRRE</sequence>
<dbReference type="RefSeq" id="WP_015183212.1">
    <property type="nucleotide sequence ID" value="NC_019738.1"/>
</dbReference>
<reference evidence="4 5" key="1">
    <citation type="submission" date="2012-06" db="EMBL/GenBank/DDBJ databases">
        <title>Finished chromosome of genome of Microcoleus sp. PCC 7113.</title>
        <authorList>
            <consortium name="US DOE Joint Genome Institute"/>
            <person name="Gugger M."/>
            <person name="Coursin T."/>
            <person name="Rippka R."/>
            <person name="Tandeau De Marsac N."/>
            <person name="Huntemann M."/>
            <person name="Wei C.-L."/>
            <person name="Han J."/>
            <person name="Detter J.C."/>
            <person name="Han C."/>
            <person name="Tapia R."/>
            <person name="Chen A."/>
            <person name="Kyrpides N."/>
            <person name="Mavromatis K."/>
            <person name="Markowitz V."/>
            <person name="Szeto E."/>
            <person name="Ivanova N."/>
            <person name="Pagani I."/>
            <person name="Pati A."/>
            <person name="Goodwin L."/>
            <person name="Nordberg H.P."/>
            <person name="Cantor M.N."/>
            <person name="Hua S.X."/>
            <person name="Woyke T."/>
            <person name="Kerfeld C.A."/>
        </authorList>
    </citation>
    <scope>NUCLEOTIDE SEQUENCE [LARGE SCALE GENOMIC DNA]</scope>
    <source>
        <strain evidence="4 5">PCC 7113</strain>
    </source>
</reference>
<dbReference type="eggNOG" id="COG1413">
    <property type="taxonomic scope" value="Bacteria"/>
</dbReference>
<dbReference type="eggNOG" id="COG5635">
    <property type="taxonomic scope" value="Bacteria"/>
</dbReference>
<dbReference type="AlphaFoldDB" id="K9WH34"/>
<dbReference type="Proteomes" id="UP000010471">
    <property type="component" value="Chromosome"/>
</dbReference>
<organism evidence="4 5">
    <name type="scientific">Allocoleopsis franciscana PCC 7113</name>
    <dbReference type="NCBI Taxonomy" id="1173027"/>
    <lineage>
        <taxon>Bacteria</taxon>
        <taxon>Bacillati</taxon>
        <taxon>Cyanobacteriota</taxon>
        <taxon>Cyanophyceae</taxon>
        <taxon>Coleofasciculales</taxon>
        <taxon>Coleofasciculaceae</taxon>
        <taxon>Allocoleopsis</taxon>
        <taxon>Allocoleopsis franciscana</taxon>
    </lineage>
</organism>
<dbReference type="GO" id="GO:0016491">
    <property type="term" value="F:oxidoreductase activity"/>
    <property type="evidence" value="ECO:0007669"/>
    <property type="project" value="TreeGrafter"/>
</dbReference>
<dbReference type="InterPro" id="IPR011989">
    <property type="entry name" value="ARM-like"/>
</dbReference>
<dbReference type="STRING" id="1173027.Mic7113_3337"/>
<keyword evidence="5" id="KW-1185">Reference proteome</keyword>
<dbReference type="PANTHER" id="PTHR12697:SF5">
    <property type="entry name" value="DEOXYHYPUSINE HYDROXYLASE"/>
    <property type="match status" value="1"/>
</dbReference>
<gene>
    <name evidence="4" type="ORF">Mic7113_3337</name>
</gene>
<name>K9WH34_9CYAN</name>
<dbReference type="PATRIC" id="fig|1173027.3.peg.3674"/>
<dbReference type="Pfam" id="PF13646">
    <property type="entry name" value="HEAT_2"/>
    <property type="match status" value="1"/>
</dbReference>
<feature type="transmembrane region" description="Helical" evidence="3">
    <location>
        <begin position="716"/>
        <end position="734"/>
    </location>
</feature>
<dbReference type="SMART" id="SM00567">
    <property type="entry name" value="EZ_HEAT"/>
    <property type="match status" value="13"/>
</dbReference>
<dbReference type="OrthoDB" id="448481at2"/>
<accession>K9WH34</accession>
<dbReference type="PANTHER" id="PTHR12697">
    <property type="entry name" value="PBS LYASE HEAT-LIKE PROTEIN"/>
    <property type="match status" value="1"/>
</dbReference>
<dbReference type="SUPFAM" id="SSF52540">
    <property type="entry name" value="P-loop containing nucleoside triphosphate hydrolases"/>
    <property type="match status" value="1"/>
</dbReference>
<evidence type="ECO:0000256" key="1">
    <source>
        <dbReference type="ARBA" id="ARBA00022549"/>
    </source>
</evidence>
<protein>
    <submittedName>
        <fullName evidence="4">HEAT repeat-containing protein</fullName>
    </submittedName>
</protein>
<dbReference type="InterPro" id="IPR004155">
    <property type="entry name" value="PBS_lyase_HEAT"/>
</dbReference>
<keyword evidence="3" id="KW-1133">Transmembrane helix</keyword>
<dbReference type="SUPFAM" id="SSF48371">
    <property type="entry name" value="ARM repeat"/>
    <property type="match status" value="1"/>
</dbReference>
<dbReference type="HOGENOM" id="CLU_009660_0_0_3"/>
<evidence type="ECO:0000256" key="2">
    <source>
        <dbReference type="ARBA" id="ARBA00022738"/>
    </source>
</evidence>
<evidence type="ECO:0000313" key="5">
    <source>
        <dbReference type="Proteomes" id="UP000010471"/>
    </source>
</evidence>
<feature type="transmembrane region" description="Helical" evidence="3">
    <location>
        <begin position="746"/>
        <end position="766"/>
    </location>
</feature>
<dbReference type="Gene3D" id="1.25.10.10">
    <property type="entry name" value="Leucine-rich Repeat Variant"/>
    <property type="match status" value="4"/>
</dbReference>
<keyword evidence="3" id="KW-0812">Transmembrane</keyword>
<evidence type="ECO:0000256" key="3">
    <source>
        <dbReference type="SAM" id="Phobius"/>
    </source>
</evidence>
<proteinExistence type="predicted"/>
<dbReference type="InterPro" id="IPR016024">
    <property type="entry name" value="ARM-type_fold"/>
</dbReference>
<dbReference type="KEGG" id="mic:Mic7113_3337"/>
<evidence type="ECO:0000313" key="4">
    <source>
        <dbReference type="EMBL" id="AFZ19069.1"/>
    </source>
</evidence>